<dbReference type="Gene3D" id="3.90.470.10">
    <property type="entry name" value="Ribosomal protein L22/L17"/>
    <property type="match status" value="1"/>
</dbReference>
<keyword evidence="4 10" id="KW-0699">rRNA-binding</keyword>
<dbReference type="GO" id="GO:0006412">
    <property type="term" value="P:translation"/>
    <property type="evidence" value="ECO:0007669"/>
    <property type="project" value="UniProtKB-UniRule"/>
</dbReference>
<keyword evidence="7 10" id="KW-0687">Ribonucleoprotein</keyword>
<dbReference type="GO" id="GO:0019843">
    <property type="term" value="F:rRNA binding"/>
    <property type="evidence" value="ECO:0007669"/>
    <property type="project" value="UniProtKB-UniRule"/>
</dbReference>
<evidence type="ECO:0000256" key="4">
    <source>
        <dbReference type="ARBA" id="ARBA00022730"/>
    </source>
</evidence>
<organism evidence="14 15">
    <name type="scientific">Criibacterium bergeronii</name>
    <dbReference type="NCBI Taxonomy" id="1871336"/>
    <lineage>
        <taxon>Bacteria</taxon>
        <taxon>Bacillati</taxon>
        <taxon>Bacillota</taxon>
        <taxon>Clostridia</taxon>
        <taxon>Peptostreptococcales</taxon>
        <taxon>Filifactoraceae</taxon>
        <taxon>Criibacterium</taxon>
    </lineage>
</organism>
<evidence type="ECO:0000256" key="12">
    <source>
        <dbReference type="RuleBase" id="RU004006"/>
    </source>
</evidence>
<comment type="subunit">
    <text evidence="3 10 12">Part of the 50S ribosomal subunit.</text>
</comment>
<dbReference type="HAMAP" id="MF_01331_B">
    <property type="entry name" value="Ribosomal_uL22_B"/>
    <property type="match status" value="1"/>
</dbReference>
<comment type="caution">
    <text evidence="14">The sequence shown here is derived from an EMBL/GenBank/DDBJ whole genome shotgun (WGS) entry which is preliminary data.</text>
</comment>
<dbReference type="InterPro" id="IPR018260">
    <property type="entry name" value="Ribosomal_uL22_CS"/>
</dbReference>
<dbReference type="AlphaFoldDB" id="A0A371IMP7"/>
<dbReference type="Pfam" id="PF00237">
    <property type="entry name" value="Ribosomal_L22"/>
    <property type="match status" value="1"/>
</dbReference>
<dbReference type="PANTHER" id="PTHR13501">
    <property type="entry name" value="CHLOROPLAST 50S RIBOSOMAL PROTEIN L22-RELATED"/>
    <property type="match status" value="1"/>
</dbReference>
<accession>A0A371IMP7</accession>
<comment type="function">
    <text evidence="1 10">The globular domain of the protein is located near the polypeptide exit tunnel on the outside of the subunit, while an extended beta-hairpin is found that lines the wall of the exit tunnel in the center of the 70S ribosome.</text>
</comment>
<keyword evidence="5 10" id="KW-0694">RNA-binding</keyword>
<comment type="function">
    <text evidence="10 13">This protein binds specifically to 23S rRNA; its binding is stimulated by other ribosomal proteins, e.g., L4, L17, and L20. It is important during the early stages of 50S assembly. It makes multiple contacts with different domains of the 23S rRNA in the assembled 50S subunit and ribosome.</text>
</comment>
<evidence type="ECO:0000256" key="7">
    <source>
        <dbReference type="ARBA" id="ARBA00023274"/>
    </source>
</evidence>
<reference evidence="14 15" key="1">
    <citation type="journal article" date="2016" name="Genome Announc.">
        <title>Draft Genome Sequence of Criibacterium bergeronii gen. nov., sp. nov., Strain CCRI-22567T, Isolated from a Vaginal Sample from a Woman with Bacterial Vaginosis.</title>
        <authorList>
            <person name="Maheux A.F."/>
            <person name="Berube E."/>
            <person name="Boudreau D.K."/>
            <person name="Raymond F."/>
            <person name="Corbeil J."/>
            <person name="Roy P.H."/>
            <person name="Boissinot M."/>
            <person name="Omar R.F."/>
        </authorList>
    </citation>
    <scope>NUCLEOTIDE SEQUENCE [LARGE SCALE GENOMIC DNA]</scope>
    <source>
        <strain evidence="14 15">CCRI-22567</strain>
    </source>
</reference>
<keyword evidence="15" id="KW-1185">Reference proteome</keyword>
<dbReference type="EMBL" id="MBEW02000004">
    <property type="protein sequence ID" value="RDY21757.1"/>
    <property type="molecule type" value="Genomic_DNA"/>
</dbReference>
<evidence type="ECO:0000256" key="13">
    <source>
        <dbReference type="RuleBase" id="RU004008"/>
    </source>
</evidence>
<comment type="similarity">
    <text evidence="2 10 11">Belongs to the universal ribosomal protein uL22 family.</text>
</comment>
<proteinExistence type="inferred from homology"/>
<keyword evidence="6 10" id="KW-0689">Ribosomal protein</keyword>
<evidence type="ECO:0000256" key="11">
    <source>
        <dbReference type="RuleBase" id="RU004005"/>
    </source>
</evidence>
<evidence type="ECO:0000256" key="5">
    <source>
        <dbReference type="ARBA" id="ARBA00022884"/>
    </source>
</evidence>
<dbReference type="InterPro" id="IPR001063">
    <property type="entry name" value="Ribosomal_uL22"/>
</dbReference>
<dbReference type="CDD" id="cd00336">
    <property type="entry name" value="Ribosomal_L22"/>
    <property type="match status" value="1"/>
</dbReference>
<evidence type="ECO:0000256" key="3">
    <source>
        <dbReference type="ARBA" id="ARBA00011838"/>
    </source>
</evidence>
<dbReference type="PROSITE" id="PS00464">
    <property type="entry name" value="RIBOSOMAL_L22"/>
    <property type="match status" value="1"/>
</dbReference>
<protein>
    <recommendedName>
        <fullName evidence="9 10">Large ribosomal subunit protein uL22</fullName>
    </recommendedName>
</protein>
<sequence length="114" mass="12783">MADIKEARAIAKYVRTSPRKAAKICDLVRGKNIEEALAILKFMPNNGAEIIAKVVKSAAANAENNFEMDKNKLYISKVWANQGPTLKRFMPRARGSAAPIRKRTSHIEVFVQER</sequence>
<comment type="function">
    <text evidence="8">This protein binds specifically to 23S rRNA; its binding is stimulated by other ribosomal proteins, e.g. L4, L17, and L20. It is important during the early stages of 50S assembly. It makes multiple contacts with different domains of the 23S rRNA in the assembled 50S subunit and ribosome.</text>
</comment>
<evidence type="ECO:0000256" key="2">
    <source>
        <dbReference type="ARBA" id="ARBA00009451"/>
    </source>
</evidence>
<dbReference type="PANTHER" id="PTHR13501:SF8">
    <property type="entry name" value="LARGE RIBOSOMAL SUBUNIT PROTEIN UL22M"/>
    <property type="match status" value="1"/>
</dbReference>
<evidence type="ECO:0000313" key="14">
    <source>
        <dbReference type="EMBL" id="RDY21757.1"/>
    </source>
</evidence>
<dbReference type="NCBIfam" id="TIGR01044">
    <property type="entry name" value="rplV_bact"/>
    <property type="match status" value="1"/>
</dbReference>
<dbReference type="GO" id="GO:0003735">
    <property type="term" value="F:structural constituent of ribosome"/>
    <property type="evidence" value="ECO:0007669"/>
    <property type="project" value="InterPro"/>
</dbReference>
<evidence type="ECO:0000256" key="10">
    <source>
        <dbReference type="HAMAP-Rule" id="MF_01331"/>
    </source>
</evidence>
<evidence type="ECO:0000256" key="9">
    <source>
        <dbReference type="ARBA" id="ARBA00035207"/>
    </source>
</evidence>
<evidence type="ECO:0000313" key="15">
    <source>
        <dbReference type="Proteomes" id="UP000093352"/>
    </source>
</evidence>
<gene>
    <name evidence="10" type="primary">rplV</name>
    <name evidence="14" type="ORF">BBG48_002715</name>
</gene>
<dbReference type="GO" id="GO:0022625">
    <property type="term" value="C:cytosolic large ribosomal subunit"/>
    <property type="evidence" value="ECO:0007669"/>
    <property type="project" value="TreeGrafter"/>
</dbReference>
<evidence type="ECO:0000256" key="6">
    <source>
        <dbReference type="ARBA" id="ARBA00022980"/>
    </source>
</evidence>
<name>A0A371IMP7_9FIRM</name>
<dbReference type="SUPFAM" id="SSF54843">
    <property type="entry name" value="Ribosomal protein L22"/>
    <property type="match status" value="1"/>
</dbReference>
<dbReference type="InterPro" id="IPR047867">
    <property type="entry name" value="Ribosomal_uL22_bac/org-type"/>
</dbReference>
<dbReference type="RefSeq" id="WP_068912539.1">
    <property type="nucleotide sequence ID" value="NZ_MBEW02000004.1"/>
</dbReference>
<dbReference type="STRING" id="1871336.BBG48_02550"/>
<dbReference type="InterPro" id="IPR036394">
    <property type="entry name" value="Ribosomal_uL22_sf"/>
</dbReference>
<evidence type="ECO:0000256" key="8">
    <source>
        <dbReference type="ARBA" id="ARBA00025084"/>
    </source>
</evidence>
<evidence type="ECO:0000256" key="1">
    <source>
        <dbReference type="ARBA" id="ARBA00003478"/>
    </source>
</evidence>
<dbReference type="Proteomes" id="UP000093352">
    <property type="component" value="Unassembled WGS sequence"/>
</dbReference>
<dbReference type="InterPro" id="IPR005727">
    <property type="entry name" value="Ribosomal_uL22_bac/chlpt-type"/>
</dbReference>